<dbReference type="InterPro" id="IPR011333">
    <property type="entry name" value="SKP1/BTB/POZ_sf"/>
</dbReference>
<dbReference type="PROSITE" id="PS50097">
    <property type="entry name" value="BTB"/>
    <property type="match status" value="1"/>
</dbReference>
<dbReference type="Pfam" id="PF22486">
    <property type="entry name" value="MATH_2"/>
    <property type="match status" value="1"/>
</dbReference>
<dbReference type="Gene3D" id="3.30.710.10">
    <property type="entry name" value="Potassium Channel Kv1.1, Chain A"/>
    <property type="match status" value="1"/>
</dbReference>
<name>A0AAV1YTC4_9ARAC</name>
<sequence>MAYEEDSKKKCFTFIWKLENASYCWQNLYGCIDSPSFTVDDLFETKWKLKLYPFLENAIGFWLHRQADNKCAESVKIVFELAFLSSDGTVLSAYKVACLFKNGNSFGTNSFALRNEVFSARKLEFLPQDTLTTRCRIWKSFGDLSKNVQCSARNRIAVEKRSFFWNIKNFSSLKSGEKRTYEIKSHDNDRNFMSLELFLTDGVLCDEIIHFRIIPDYQSIKMSTFQLSIVEASKNAVKCFRDEFWSRDSSGSKDFTLFFTMSELLEKKSTFIPNDVLSLLCECAFSFGTMQEEIEKIDSDCIVVAKKKSDTVSTDAKNEFSVAKSSLLDNLKSMFSNSCVSDVKLRTKSQTYLSHKFILSAQSPVFKAMFSNDMKEKISECVDIEDLNDESVSRMLHYIYSAEVEELDWASATELYLAADKYQIINLKDICSSYLKTNLCIDNACEALVLADLHQDENLKGFVQDFIMSHGEDILNSEAWEQLAETNLKLAYETLLLKF</sequence>
<dbReference type="GO" id="GO:0030163">
    <property type="term" value="P:protein catabolic process"/>
    <property type="evidence" value="ECO:0007669"/>
    <property type="project" value="UniProtKB-ARBA"/>
</dbReference>
<gene>
    <name evidence="3" type="ORF">LARSCL_LOCUS866</name>
</gene>
<proteinExistence type="predicted"/>
<dbReference type="CDD" id="cd00121">
    <property type="entry name" value="MATH"/>
    <property type="match status" value="1"/>
</dbReference>
<evidence type="ECO:0000313" key="4">
    <source>
        <dbReference type="Proteomes" id="UP001497382"/>
    </source>
</evidence>
<dbReference type="Gene3D" id="2.60.210.10">
    <property type="entry name" value="Apoptosis, Tumor Necrosis Factor Receptor Associated Protein 2, Chain A"/>
    <property type="match status" value="1"/>
</dbReference>
<evidence type="ECO:0000259" key="1">
    <source>
        <dbReference type="PROSITE" id="PS50097"/>
    </source>
</evidence>
<comment type="caution">
    <text evidence="3">The sequence shown here is derived from an EMBL/GenBank/DDBJ whole genome shotgun (WGS) entry which is preliminary data.</text>
</comment>
<dbReference type="AlphaFoldDB" id="A0AAV1YTC4"/>
<dbReference type="SMART" id="SM00225">
    <property type="entry name" value="BTB"/>
    <property type="match status" value="1"/>
</dbReference>
<protein>
    <recommendedName>
        <fullName evidence="5">Speckle-type POZ protein</fullName>
    </recommendedName>
</protein>
<dbReference type="SUPFAM" id="SSF49599">
    <property type="entry name" value="TRAF domain-like"/>
    <property type="match status" value="2"/>
</dbReference>
<feature type="domain" description="MATH" evidence="2">
    <location>
        <begin position="11"/>
        <end position="137"/>
    </location>
</feature>
<dbReference type="PROSITE" id="PS50144">
    <property type="entry name" value="MATH"/>
    <property type="match status" value="1"/>
</dbReference>
<organism evidence="3 4">
    <name type="scientific">Larinioides sclopetarius</name>
    <dbReference type="NCBI Taxonomy" id="280406"/>
    <lineage>
        <taxon>Eukaryota</taxon>
        <taxon>Metazoa</taxon>
        <taxon>Ecdysozoa</taxon>
        <taxon>Arthropoda</taxon>
        <taxon>Chelicerata</taxon>
        <taxon>Arachnida</taxon>
        <taxon>Araneae</taxon>
        <taxon>Araneomorphae</taxon>
        <taxon>Entelegynae</taxon>
        <taxon>Araneoidea</taxon>
        <taxon>Araneidae</taxon>
        <taxon>Larinioides</taxon>
    </lineage>
</organism>
<evidence type="ECO:0008006" key="5">
    <source>
        <dbReference type="Google" id="ProtNLM"/>
    </source>
</evidence>
<reference evidence="3 4" key="1">
    <citation type="submission" date="2024-04" db="EMBL/GenBank/DDBJ databases">
        <authorList>
            <person name="Rising A."/>
            <person name="Reimegard J."/>
            <person name="Sonavane S."/>
            <person name="Akerstrom W."/>
            <person name="Nylinder S."/>
            <person name="Hedman E."/>
            <person name="Kallberg Y."/>
        </authorList>
    </citation>
    <scope>NUCLEOTIDE SEQUENCE [LARGE SCALE GENOMIC DNA]</scope>
</reference>
<keyword evidence="4" id="KW-1185">Reference proteome</keyword>
<dbReference type="InterPro" id="IPR002083">
    <property type="entry name" value="MATH/TRAF_dom"/>
</dbReference>
<dbReference type="Proteomes" id="UP001497382">
    <property type="component" value="Unassembled WGS sequence"/>
</dbReference>
<dbReference type="EMBL" id="CAXIEN010000004">
    <property type="protein sequence ID" value="CAL1262215.1"/>
    <property type="molecule type" value="Genomic_DNA"/>
</dbReference>
<dbReference type="InterPro" id="IPR000210">
    <property type="entry name" value="BTB/POZ_dom"/>
</dbReference>
<dbReference type="InterPro" id="IPR008974">
    <property type="entry name" value="TRAF-like"/>
</dbReference>
<feature type="domain" description="BTB" evidence="1">
    <location>
        <begin position="341"/>
        <end position="408"/>
    </location>
</feature>
<evidence type="ECO:0000259" key="2">
    <source>
        <dbReference type="PROSITE" id="PS50144"/>
    </source>
</evidence>
<dbReference type="SUPFAM" id="SSF54695">
    <property type="entry name" value="POZ domain"/>
    <property type="match status" value="1"/>
</dbReference>
<accession>A0AAV1YTC4</accession>
<dbReference type="PANTHER" id="PTHR24413">
    <property type="entry name" value="SPECKLE-TYPE POZ PROTEIN"/>
    <property type="match status" value="1"/>
</dbReference>
<dbReference type="Pfam" id="PF00651">
    <property type="entry name" value="BTB"/>
    <property type="match status" value="1"/>
</dbReference>
<evidence type="ECO:0000313" key="3">
    <source>
        <dbReference type="EMBL" id="CAL1262215.1"/>
    </source>
</evidence>
<dbReference type="Gene3D" id="1.25.40.420">
    <property type="match status" value="1"/>
</dbReference>